<proteinExistence type="predicted"/>
<reference evidence="2" key="2">
    <citation type="journal article" date="2021" name="PeerJ">
        <title>Extensive microbial diversity within the chicken gut microbiome revealed by metagenomics and culture.</title>
        <authorList>
            <person name="Gilroy R."/>
            <person name="Ravi A."/>
            <person name="Getino M."/>
            <person name="Pursley I."/>
            <person name="Horton D.L."/>
            <person name="Alikhan N.F."/>
            <person name="Baker D."/>
            <person name="Gharbi K."/>
            <person name="Hall N."/>
            <person name="Watson M."/>
            <person name="Adriaenssens E.M."/>
            <person name="Foster-Nyarko E."/>
            <person name="Jarju S."/>
            <person name="Secka A."/>
            <person name="Antonio M."/>
            <person name="Oren A."/>
            <person name="Chaudhuri R.R."/>
            <person name="La Ragione R."/>
            <person name="Hildebrand F."/>
            <person name="Pallen M.J."/>
        </authorList>
    </citation>
    <scope>NUCLEOTIDE SEQUENCE</scope>
    <source>
        <strain evidence="2">CHK181-108</strain>
    </source>
</reference>
<dbReference type="PROSITE" id="PS51257">
    <property type="entry name" value="PROKAR_LIPOPROTEIN"/>
    <property type="match status" value="1"/>
</dbReference>
<comment type="caution">
    <text evidence="2">The sequence shown here is derived from an EMBL/GenBank/DDBJ whole genome shotgun (WGS) entry which is preliminary data.</text>
</comment>
<dbReference type="Proteomes" id="UP000824165">
    <property type="component" value="Unassembled WGS sequence"/>
</dbReference>
<protein>
    <submittedName>
        <fullName evidence="2">Extracellular solute-binding protein</fullName>
    </submittedName>
</protein>
<dbReference type="Gene3D" id="3.40.190.10">
    <property type="entry name" value="Periplasmic binding protein-like II"/>
    <property type="match status" value="2"/>
</dbReference>
<sequence>MKKNIKKLIAFSAALVIAAGALSGCGGNDNSAANIDIDANDMNASLEISWMGLPYNPSAQEGTYPETVLEERFNVDIKPMFLDQTNYNDKKTMMIAGGEEVDLIYELDPANVKQDAEQGLLLEIPYETIEKYAPTVYKIICEEAPEAWLYSRVGDKNYGIPNLNYANARCRSGVWRVDWLKNVGIEKIPETIDEMHDALYKFRHNDPDGNGKQDTYGMSSDITNWHTMFTDIFGAYGVLPFDWMGEGEDVEYGGFKQGTYDALETLRTWYGEGIIDPDFITDNIFSTGKDKFQNGIVGFMNQNGGYWDPDDSNSLVNVMKQIDPESEIANSLPVKGPDGQSGTFAWGAPSHVVSFGAQLAEQPEKLVRLLTMFEAMVTDEELVKSLKLGEQGKHWKFKNDAEGFGGGTEFISPYDDASQQKNECLVAEFGSPSFFVPVSVSYDEAMKFTESAKKEVLETYCPIDLGLNDAFMKPDTLPSASEYFEDLRTKQINLMVEVITGEKTVDDYKTEFAQIWSQGGGETLEAEAKEMGTLIDQIYAEAGISETGAAE</sequence>
<evidence type="ECO:0000256" key="1">
    <source>
        <dbReference type="SAM" id="SignalP"/>
    </source>
</evidence>
<feature type="signal peptide" evidence="1">
    <location>
        <begin position="1"/>
        <end position="23"/>
    </location>
</feature>
<organism evidence="2 3">
    <name type="scientific">Candidatus Ornithomonoglobus intestinigallinarum</name>
    <dbReference type="NCBI Taxonomy" id="2840894"/>
    <lineage>
        <taxon>Bacteria</taxon>
        <taxon>Bacillati</taxon>
        <taxon>Bacillota</taxon>
        <taxon>Clostridia</taxon>
        <taxon>Candidatus Ornithomonoglobus</taxon>
    </lineage>
</organism>
<name>A0A9D1H5M4_9FIRM</name>
<evidence type="ECO:0000313" key="2">
    <source>
        <dbReference type="EMBL" id="HIT86157.1"/>
    </source>
</evidence>
<dbReference type="SUPFAM" id="SSF53850">
    <property type="entry name" value="Periplasmic binding protein-like II"/>
    <property type="match status" value="1"/>
</dbReference>
<dbReference type="AlphaFoldDB" id="A0A9D1H5M4"/>
<accession>A0A9D1H5M4</accession>
<dbReference type="EMBL" id="DVLU01000104">
    <property type="protein sequence ID" value="HIT86157.1"/>
    <property type="molecule type" value="Genomic_DNA"/>
</dbReference>
<evidence type="ECO:0000313" key="3">
    <source>
        <dbReference type="Proteomes" id="UP000824165"/>
    </source>
</evidence>
<keyword evidence="1" id="KW-0732">Signal</keyword>
<feature type="chain" id="PRO_5038876042" evidence="1">
    <location>
        <begin position="24"/>
        <end position="551"/>
    </location>
</feature>
<gene>
    <name evidence="2" type="ORF">IAA60_09700</name>
</gene>
<reference evidence="2" key="1">
    <citation type="submission" date="2020-10" db="EMBL/GenBank/DDBJ databases">
        <authorList>
            <person name="Gilroy R."/>
        </authorList>
    </citation>
    <scope>NUCLEOTIDE SEQUENCE</scope>
    <source>
        <strain evidence="2">CHK181-108</strain>
    </source>
</reference>